<organism evidence="2 3">
    <name type="scientific">Nonlabens tegetincola</name>
    <dbReference type="NCBI Taxonomy" id="323273"/>
    <lineage>
        <taxon>Bacteria</taxon>
        <taxon>Pseudomonadati</taxon>
        <taxon>Bacteroidota</taxon>
        <taxon>Flavobacteriia</taxon>
        <taxon>Flavobacteriales</taxon>
        <taxon>Flavobacteriaceae</taxon>
        <taxon>Nonlabens</taxon>
    </lineage>
</organism>
<dbReference type="Proteomes" id="UP000029221">
    <property type="component" value="Unassembled WGS sequence"/>
</dbReference>
<feature type="chain" id="PRO_5001862900" evidence="1">
    <location>
        <begin position="20"/>
        <end position="290"/>
    </location>
</feature>
<dbReference type="PROSITE" id="PS51257">
    <property type="entry name" value="PROKAR_LIPOPROTEIN"/>
    <property type="match status" value="1"/>
</dbReference>
<dbReference type="eggNOG" id="ENOG5030YI7">
    <property type="taxonomic scope" value="Bacteria"/>
</dbReference>
<dbReference type="RefSeq" id="WP_042277875.1">
    <property type="nucleotide sequence ID" value="NZ_BBML01000002.1"/>
</dbReference>
<feature type="signal peptide" evidence="1">
    <location>
        <begin position="1"/>
        <end position="19"/>
    </location>
</feature>
<evidence type="ECO:0000313" key="3">
    <source>
        <dbReference type="Proteomes" id="UP000029221"/>
    </source>
</evidence>
<dbReference type="STRING" id="319236.BST91_07625"/>
<evidence type="ECO:0000313" key="2">
    <source>
        <dbReference type="EMBL" id="GAK96545.1"/>
    </source>
</evidence>
<keyword evidence="3" id="KW-1185">Reference proteome</keyword>
<reference evidence="2" key="1">
    <citation type="journal article" date="2014" name="Genome Announc.">
        <title>Draft Genome Sequences of Marine Flavobacterium Nonlabens Strains NR17, NR24, NR27, NR32, NR33, and Ara13.</title>
        <authorList>
            <person name="Nakanishi M."/>
            <person name="Meirelles P."/>
            <person name="Suzuki R."/>
            <person name="Takatani N."/>
            <person name="Mino S."/>
            <person name="Suda W."/>
            <person name="Oshima K."/>
            <person name="Hattori M."/>
            <person name="Ohkuma M."/>
            <person name="Hosokawa M."/>
            <person name="Miyashita K."/>
            <person name="Thompson F.L."/>
            <person name="Niwa A."/>
            <person name="Sawabe T."/>
            <person name="Sawabe T."/>
        </authorList>
    </citation>
    <scope>NUCLEOTIDE SEQUENCE [LARGE SCALE GENOMIC DNA]</scope>
    <source>
        <strain evidence="2">JCM 19294</strain>
    </source>
</reference>
<evidence type="ECO:0000256" key="1">
    <source>
        <dbReference type="SAM" id="SignalP"/>
    </source>
</evidence>
<accession>A0A090Q0L3</accession>
<dbReference type="EMBL" id="BBML01000002">
    <property type="protein sequence ID" value="GAK96545.1"/>
    <property type="molecule type" value="Genomic_DNA"/>
</dbReference>
<name>A0A090Q0L3_9FLAO</name>
<comment type="caution">
    <text evidence="2">The sequence shown here is derived from an EMBL/GenBank/DDBJ whole genome shotgun (WGS) entry which is preliminary data.</text>
</comment>
<gene>
    <name evidence="2" type="ORF">JCM19294_2058</name>
</gene>
<protein>
    <submittedName>
        <fullName evidence="2">Uncharacterized protein</fullName>
    </submittedName>
</protein>
<sequence length="290" mass="30717">MLKRTLPFLILILSVVACTTDIEPLDPGLNPNGGNNGGGNLNAVFTAEIDGQFNDYSSTVEAEETEDGFTVGTLGNPTLAIQVFNPAVGSFNVDANNTNTGALILYSSGPNSLYVPTSGTVTITSYDTTNQIANGTFEGVMSDIAGVDPDVIITNGVFQNITYDITTSFDECEALLDGNQFVADVFASAEINNQLSIAFSNSLNEQINIQFPLNITPGTYDIEGLGGTYIGRYTDTNGVDYTSVPMSGELVITSSSNLIFEGTFEFTVAEDGNPANVIVITAGTFIYDYN</sequence>
<dbReference type="AlphaFoldDB" id="A0A090Q0L3"/>
<proteinExistence type="predicted"/>
<keyword evidence="1" id="KW-0732">Signal</keyword>